<organism evidence="2 3">
    <name type="scientific">Massariosphaeria phaeospora</name>
    <dbReference type="NCBI Taxonomy" id="100035"/>
    <lineage>
        <taxon>Eukaryota</taxon>
        <taxon>Fungi</taxon>
        <taxon>Dikarya</taxon>
        <taxon>Ascomycota</taxon>
        <taxon>Pezizomycotina</taxon>
        <taxon>Dothideomycetes</taxon>
        <taxon>Pleosporomycetidae</taxon>
        <taxon>Pleosporales</taxon>
        <taxon>Pleosporales incertae sedis</taxon>
        <taxon>Massariosphaeria</taxon>
    </lineage>
</organism>
<gene>
    <name evidence="2" type="ORF">BDV95DRAFT_600298</name>
</gene>
<dbReference type="AlphaFoldDB" id="A0A7C8M1K3"/>
<evidence type="ECO:0000256" key="1">
    <source>
        <dbReference type="SAM" id="Phobius"/>
    </source>
</evidence>
<feature type="transmembrane region" description="Helical" evidence="1">
    <location>
        <begin position="42"/>
        <end position="62"/>
    </location>
</feature>
<keyword evidence="3" id="KW-1185">Reference proteome</keyword>
<protein>
    <submittedName>
        <fullName evidence="2">Uncharacterized protein</fullName>
    </submittedName>
</protein>
<keyword evidence="1" id="KW-1133">Transmembrane helix</keyword>
<name>A0A7C8M1K3_9PLEO</name>
<accession>A0A7C8M1K3</accession>
<sequence>MSNVKHCTFNLPGRQSQLHEHQFSSGLHRIPPRWVAQFPNPIVIIIAFLCLPSHLLATPPRLRRTGKRPRRSPIVISTSSGLDCRIPVGTLHDGMVACRELVAEPAKLGVPGALPIRLASQLAKTRGRVRRVVLTHDAIRFCRCGAWCNFFFLAADATDCIKRAAGRRDEEEVSIIPRVLRMPAAHCYYLPTRKSHRARCCAAVIVVAFVRITWLYSSDMLTSRCTAPRLTSTTDL</sequence>
<dbReference type="EMBL" id="JAADJZ010000040">
    <property type="protein sequence ID" value="KAF2864741.1"/>
    <property type="molecule type" value="Genomic_DNA"/>
</dbReference>
<keyword evidence="1" id="KW-0472">Membrane</keyword>
<dbReference type="Proteomes" id="UP000481861">
    <property type="component" value="Unassembled WGS sequence"/>
</dbReference>
<comment type="caution">
    <text evidence="2">The sequence shown here is derived from an EMBL/GenBank/DDBJ whole genome shotgun (WGS) entry which is preliminary data.</text>
</comment>
<evidence type="ECO:0000313" key="2">
    <source>
        <dbReference type="EMBL" id="KAF2864741.1"/>
    </source>
</evidence>
<keyword evidence="1" id="KW-0812">Transmembrane</keyword>
<proteinExistence type="predicted"/>
<reference evidence="2 3" key="1">
    <citation type="submission" date="2020-01" db="EMBL/GenBank/DDBJ databases">
        <authorList>
            <consortium name="DOE Joint Genome Institute"/>
            <person name="Haridas S."/>
            <person name="Albert R."/>
            <person name="Binder M."/>
            <person name="Bloem J."/>
            <person name="Labutti K."/>
            <person name="Salamov A."/>
            <person name="Andreopoulos B."/>
            <person name="Baker S.E."/>
            <person name="Barry K."/>
            <person name="Bills G."/>
            <person name="Bluhm B.H."/>
            <person name="Cannon C."/>
            <person name="Castanera R."/>
            <person name="Culley D.E."/>
            <person name="Daum C."/>
            <person name="Ezra D."/>
            <person name="Gonzalez J.B."/>
            <person name="Henrissat B."/>
            <person name="Kuo A."/>
            <person name="Liang C."/>
            <person name="Lipzen A."/>
            <person name="Lutzoni F."/>
            <person name="Magnuson J."/>
            <person name="Mondo S."/>
            <person name="Nolan M."/>
            <person name="Ohm R."/>
            <person name="Pangilinan J."/>
            <person name="Park H.-J.H."/>
            <person name="Ramirez L."/>
            <person name="Alfaro M."/>
            <person name="Sun H."/>
            <person name="Tritt A."/>
            <person name="Yoshinaga Y."/>
            <person name="Zwiers L.-H.L."/>
            <person name="Turgeon B.G."/>
            <person name="Goodwin S.B."/>
            <person name="Spatafora J.W."/>
            <person name="Crous P.W."/>
            <person name="Grigoriev I.V."/>
        </authorList>
    </citation>
    <scope>NUCLEOTIDE SEQUENCE [LARGE SCALE GENOMIC DNA]</scope>
    <source>
        <strain evidence="2 3">CBS 611.86</strain>
    </source>
</reference>
<feature type="transmembrane region" description="Helical" evidence="1">
    <location>
        <begin position="198"/>
        <end position="216"/>
    </location>
</feature>
<evidence type="ECO:0000313" key="3">
    <source>
        <dbReference type="Proteomes" id="UP000481861"/>
    </source>
</evidence>